<evidence type="ECO:0000256" key="5">
    <source>
        <dbReference type="ARBA" id="ARBA00022679"/>
    </source>
</evidence>
<gene>
    <name evidence="11" type="ORF">SI859A1_00651</name>
</gene>
<dbReference type="InterPro" id="IPR000014">
    <property type="entry name" value="PAS"/>
</dbReference>
<dbReference type="BioCyc" id="AURANTIMONAS:SI859A1_00651-MONOMER"/>
<sequence length="842" mass="93488">MLVRLLRKCDTIERKRNRWRFGGDLPSRRFPVRRLGGMAFADEDRVAALLAENEELRRRLDERESGVQPELDSARDEIAALKRTLHGTEARYRLIVESAVDHAMIVADLDGLISTWNDAAERVLGWTEADMIGQPIARIFTPEDVEAGVPAKEMRLSLDRGKAQDNRWHLRSDGTRFFASGEMMPLLGDDDTPAGFLKILRDKTREVAEREELEASRERLRLALEASDLVGTWDWDIVGDVVYADSRFTRLFGLDPEQGERGLQVSDFIAGIHHEDRERVSAAITVAVEECGSFAQEYRTVDLNGDSHWIFARGRCFTDAQGRAVRLPGAIVDRTVERTREIRQAALLRLSDELARSEGAGSATLKALQILGETLGACRVGYATVDSQDMSARILGEWNDRRTPPLSGRYPLAHYGQQFLDELHSGIVVIEDTADYSLVPEQAAAWAAIQVRSLVNLAVIENQTVKVLLYLHSGTPRRWLEEEIAFIREVLNRAWAFSQRRRAEQSLIETETRLRLAQEAAQIGTFDYDARTGALVWDDRCRTIFGLSPGVPVTYETSFLDGLHPDDRERVAATVERVLDPGSNGIFDVVYRTIGHEDGVVRHVKANGQTIVEGGATTRFVGAVRDVTDEKEAEERQLLLTRELQHRVKNTLAMVNALANQTLRRAANVQDGLAAFSARLIALGHAHDILTQTSWTSAPIAAIVDNSLKTHSAEDNTRIVASGPDLRLTARQSLALALGLHELATNAIKYGSLSNDTGRVAIQWELAHQAGQKHLSFVWREMDGPVVETPATRGFGSRLIEQAMAAEFGGEVTIDYKPDGLVCTISADISSDMAEADSPNAI</sequence>
<dbReference type="Proteomes" id="UP000000321">
    <property type="component" value="Unassembled WGS sequence"/>
</dbReference>
<keyword evidence="9" id="KW-0175">Coiled coil</keyword>
<dbReference type="Pfam" id="PF07536">
    <property type="entry name" value="HWE_HK"/>
    <property type="match status" value="1"/>
</dbReference>
<feature type="coiled-coil region" evidence="9">
    <location>
        <begin position="46"/>
        <end position="91"/>
    </location>
</feature>
<reference evidence="11 12" key="1">
    <citation type="journal article" date="2008" name="Appl. Environ. Microbiol.">
        <title>Genomic insights into Mn(II) oxidation by the marine alphaproteobacterium Aurantimonas sp. strain SI85-9A1.</title>
        <authorList>
            <person name="Dick G.J."/>
            <person name="Podell S."/>
            <person name="Johnson H.A."/>
            <person name="Rivera-Espinoza Y."/>
            <person name="Bernier-Latmani R."/>
            <person name="McCarthy J.K."/>
            <person name="Torpey J.W."/>
            <person name="Clement B.G."/>
            <person name="Gaasterland T."/>
            <person name="Tebo B.M."/>
        </authorList>
    </citation>
    <scope>NUCLEOTIDE SEQUENCE [LARGE SCALE GENOMIC DNA]</scope>
    <source>
        <strain evidence="11 12">SI85-9A1</strain>
    </source>
</reference>
<dbReference type="EC" id="2.7.13.3" evidence="2"/>
<dbReference type="Gene3D" id="3.30.450.40">
    <property type="match status" value="1"/>
</dbReference>
<dbReference type="Pfam" id="PF08447">
    <property type="entry name" value="PAS_3"/>
    <property type="match status" value="2"/>
</dbReference>
<feature type="domain" description="PAS" evidence="10">
    <location>
        <begin position="88"/>
        <end position="161"/>
    </location>
</feature>
<organism evidence="11 12">
    <name type="scientific">Aurantimonas manganoxydans (strain ATCC BAA-1229 / DSM 21871 / SI85-9A1)</name>
    <dbReference type="NCBI Taxonomy" id="287752"/>
    <lineage>
        <taxon>Bacteria</taxon>
        <taxon>Pseudomonadati</taxon>
        <taxon>Pseudomonadota</taxon>
        <taxon>Alphaproteobacteria</taxon>
        <taxon>Hyphomicrobiales</taxon>
        <taxon>Aurantimonadaceae</taxon>
        <taxon>Aurantimonas</taxon>
    </lineage>
</organism>
<evidence type="ECO:0000256" key="7">
    <source>
        <dbReference type="ARBA" id="ARBA00022777"/>
    </source>
</evidence>
<dbReference type="HOGENOM" id="CLU_329233_0_0_5"/>
<dbReference type="PANTHER" id="PTHR41523">
    <property type="entry name" value="TWO-COMPONENT SYSTEM SENSOR PROTEIN"/>
    <property type="match status" value="1"/>
</dbReference>
<accession>Q1YKJ2</accession>
<dbReference type="InterPro" id="IPR029016">
    <property type="entry name" value="GAF-like_dom_sf"/>
</dbReference>
<protein>
    <recommendedName>
        <fullName evidence="3">Blue-light-activated histidine kinase</fullName>
        <ecNumber evidence="2">2.7.13.3</ecNumber>
    </recommendedName>
</protein>
<dbReference type="SMART" id="SM00091">
    <property type="entry name" value="PAS"/>
    <property type="match status" value="3"/>
</dbReference>
<keyword evidence="12" id="KW-1185">Reference proteome</keyword>
<keyword evidence="8" id="KW-0067">ATP-binding</keyword>
<keyword evidence="6" id="KW-0547">Nucleotide-binding</keyword>
<name>Q1YKJ2_AURMS</name>
<dbReference type="InterPro" id="IPR036890">
    <property type="entry name" value="HATPase_C_sf"/>
</dbReference>
<keyword evidence="5" id="KW-0808">Transferase</keyword>
<evidence type="ECO:0000259" key="10">
    <source>
        <dbReference type="PROSITE" id="PS50112"/>
    </source>
</evidence>
<keyword evidence="4" id="KW-0597">Phosphoprotein</keyword>
<evidence type="ECO:0000313" key="11">
    <source>
        <dbReference type="EMBL" id="EAS50531.1"/>
    </source>
</evidence>
<dbReference type="SMART" id="SM00911">
    <property type="entry name" value="HWE_HK"/>
    <property type="match status" value="1"/>
</dbReference>
<dbReference type="InterPro" id="IPR013767">
    <property type="entry name" value="PAS_fold"/>
</dbReference>
<dbReference type="InterPro" id="IPR013655">
    <property type="entry name" value="PAS_fold_3"/>
</dbReference>
<dbReference type="PROSITE" id="PS50112">
    <property type="entry name" value="PAS"/>
    <property type="match status" value="3"/>
</dbReference>
<evidence type="ECO:0000256" key="4">
    <source>
        <dbReference type="ARBA" id="ARBA00022553"/>
    </source>
</evidence>
<dbReference type="Gene3D" id="3.30.565.10">
    <property type="entry name" value="Histidine kinase-like ATPase, C-terminal domain"/>
    <property type="match status" value="1"/>
</dbReference>
<dbReference type="SUPFAM" id="SSF55785">
    <property type="entry name" value="PYP-like sensor domain (PAS domain)"/>
    <property type="match status" value="3"/>
</dbReference>
<evidence type="ECO:0000256" key="2">
    <source>
        <dbReference type="ARBA" id="ARBA00012438"/>
    </source>
</evidence>
<dbReference type="GO" id="GO:0004673">
    <property type="term" value="F:protein histidine kinase activity"/>
    <property type="evidence" value="ECO:0007669"/>
    <property type="project" value="UniProtKB-EC"/>
</dbReference>
<dbReference type="PANTHER" id="PTHR41523:SF7">
    <property type="entry name" value="HISTIDINE KINASE"/>
    <property type="match status" value="1"/>
</dbReference>
<dbReference type="Gene3D" id="3.30.450.20">
    <property type="entry name" value="PAS domain"/>
    <property type="match status" value="4"/>
</dbReference>
<evidence type="ECO:0000256" key="6">
    <source>
        <dbReference type="ARBA" id="ARBA00022741"/>
    </source>
</evidence>
<dbReference type="Pfam" id="PF00989">
    <property type="entry name" value="PAS"/>
    <property type="match status" value="1"/>
</dbReference>
<dbReference type="GO" id="GO:0006355">
    <property type="term" value="P:regulation of DNA-templated transcription"/>
    <property type="evidence" value="ECO:0007669"/>
    <property type="project" value="InterPro"/>
</dbReference>
<evidence type="ECO:0000256" key="1">
    <source>
        <dbReference type="ARBA" id="ARBA00000085"/>
    </source>
</evidence>
<dbReference type="GO" id="GO:0005524">
    <property type="term" value="F:ATP binding"/>
    <property type="evidence" value="ECO:0007669"/>
    <property type="project" value="UniProtKB-KW"/>
</dbReference>
<comment type="catalytic activity">
    <reaction evidence="1">
        <text>ATP + protein L-histidine = ADP + protein N-phospho-L-histidine.</text>
        <dbReference type="EC" id="2.7.13.3"/>
    </reaction>
</comment>
<feature type="domain" description="PAS" evidence="10">
    <location>
        <begin position="510"/>
        <end position="582"/>
    </location>
</feature>
<evidence type="ECO:0000256" key="8">
    <source>
        <dbReference type="ARBA" id="ARBA00022840"/>
    </source>
</evidence>
<dbReference type="SUPFAM" id="SSF55781">
    <property type="entry name" value="GAF domain-like"/>
    <property type="match status" value="1"/>
</dbReference>
<dbReference type="AlphaFoldDB" id="Q1YKJ2"/>
<dbReference type="InterPro" id="IPR011102">
    <property type="entry name" value="Sig_transdc_His_kinase_HWE"/>
</dbReference>
<feature type="domain" description="PAS" evidence="10">
    <location>
        <begin position="216"/>
        <end position="291"/>
    </location>
</feature>
<dbReference type="NCBIfam" id="TIGR00229">
    <property type="entry name" value="sensory_box"/>
    <property type="match status" value="2"/>
</dbReference>
<dbReference type="CDD" id="cd00130">
    <property type="entry name" value="PAS"/>
    <property type="match status" value="3"/>
</dbReference>
<dbReference type="EMBL" id="AAPJ01000002">
    <property type="protein sequence ID" value="EAS50531.1"/>
    <property type="molecule type" value="Genomic_DNA"/>
</dbReference>
<keyword evidence="7 11" id="KW-0418">Kinase</keyword>
<dbReference type="InterPro" id="IPR035965">
    <property type="entry name" value="PAS-like_dom_sf"/>
</dbReference>
<evidence type="ECO:0000256" key="9">
    <source>
        <dbReference type="SAM" id="Coils"/>
    </source>
</evidence>
<proteinExistence type="predicted"/>
<comment type="caution">
    <text evidence="11">The sequence shown here is derived from an EMBL/GenBank/DDBJ whole genome shotgun (WGS) entry which is preliminary data.</text>
</comment>
<evidence type="ECO:0000256" key="3">
    <source>
        <dbReference type="ARBA" id="ARBA00021740"/>
    </source>
</evidence>
<evidence type="ECO:0000313" key="12">
    <source>
        <dbReference type="Proteomes" id="UP000000321"/>
    </source>
</evidence>